<sequence length="41" mass="4608">CVCVLDSERLIQHASRGDLQAVFQLHATCTVPTFSQFTEQK</sequence>
<name>A0A8D3D9L1_SCOMX</name>
<dbReference type="AlphaFoldDB" id="A0A8D3D9L1"/>
<organism evidence="1 2">
    <name type="scientific">Scophthalmus maximus</name>
    <name type="common">Turbot</name>
    <name type="synonym">Psetta maxima</name>
    <dbReference type="NCBI Taxonomy" id="52904"/>
    <lineage>
        <taxon>Eukaryota</taxon>
        <taxon>Metazoa</taxon>
        <taxon>Chordata</taxon>
        <taxon>Craniata</taxon>
        <taxon>Vertebrata</taxon>
        <taxon>Euteleostomi</taxon>
        <taxon>Actinopterygii</taxon>
        <taxon>Neopterygii</taxon>
        <taxon>Teleostei</taxon>
        <taxon>Neoteleostei</taxon>
        <taxon>Acanthomorphata</taxon>
        <taxon>Carangaria</taxon>
        <taxon>Pleuronectiformes</taxon>
        <taxon>Pleuronectoidei</taxon>
        <taxon>Scophthalmidae</taxon>
        <taxon>Scophthalmus</taxon>
    </lineage>
</organism>
<protein>
    <submittedName>
        <fullName evidence="1">Uncharacterized protein</fullName>
    </submittedName>
</protein>
<proteinExistence type="predicted"/>
<dbReference type="Proteomes" id="UP000694558">
    <property type="component" value="Chromosome 12"/>
</dbReference>
<accession>A0A8D3D9L1</accession>
<evidence type="ECO:0000313" key="2">
    <source>
        <dbReference type="Proteomes" id="UP000694558"/>
    </source>
</evidence>
<dbReference type="Ensembl" id="ENSSMAT00000055842.1">
    <property type="protein sequence ID" value="ENSSMAP00000056220.1"/>
    <property type="gene ID" value="ENSSMAG00000023351.1"/>
</dbReference>
<reference evidence="1" key="2">
    <citation type="submission" date="2025-08" db="UniProtKB">
        <authorList>
            <consortium name="Ensembl"/>
        </authorList>
    </citation>
    <scope>IDENTIFICATION</scope>
</reference>
<reference evidence="1" key="1">
    <citation type="submission" date="2023-05" db="EMBL/GenBank/DDBJ databases">
        <title>High-quality long-read genome of Scophthalmus maximus.</title>
        <authorList>
            <person name="Lien S."/>
            <person name="Martinez P."/>
        </authorList>
    </citation>
    <scope>NUCLEOTIDE SEQUENCE [LARGE SCALE GENOMIC DNA]</scope>
</reference>
<evidence type="ECO:0000313" key="1">
    <source>
        <dbReference type="Ensembl" id="ENSSMAP00000056220.1"/>
    </source>
</evidence>